<dbReference type="InterPro" id="IPR025723">
    <property type="entry name" value="ArsA/GET3_ATPase-like"/>
</dbReference>
<accession>A0A5M8FTF3</accession>
<dbReference type="InterPro" id="IPR027417">
    <property type="entry name" value="P-loop_NTPase"/>
</dbReference>
<dbReference type="Proteomes" id="UP000322981">
    <property type="component" value="Unassembled WGS sequence"/>
</dbReference>
<evidence type="ECO:0000313" key="3">
    <source>
        <dbReference type="Proteomes" id="UP000322981"/>
    </source>
</evidence>
<dbReference type="EMBL" id="VWXX01000003">
    <property type="protein sequence ID" value="KAA6187070.1"/>
    <property type="molecule type" value="Genomic_DNA"/>
</dbReference>
<evidence type="ECO:0000313" key="2">
    <source>
        <dbReference type="EMBL" id="KAA6187070.1"/>
    </source>
</evidence>
<dbReference type="OrthoDB" id="9780677at2"/>
<evidence type="ECO:0000259" key="1">
    <source>
        <dbReference type="Pfam" id="PF02374"/>
    </source>
</evidence>
<proteinExistence type="predicted"/>
<keyword evidence="3" id="KW-1185">Reference proteome</keyword>
<dbReference type="SUPFAM" id="SSF52540">
    <property type="entry name" value="P-loop containing nucleoside triphosphate hydrolases"/>
    <property type="match status" value="1"/>
</dbReference>
<organism evidence="2 3">
    <name type="scientific">Thiohalocapsa marina</name>
    <dbReference type="NCBI Taxonomy" id="424902"/>
    <lineage>
        <taxon>Bacteria</taxon>
        <taxon>Pseudomonadati</taxon>
        <taxon>Pseudomonadota</taxon>
        <taxon>Gammaproteobacteria</taxon>
        <taxon>Chromatiales</taxon>
        <taxon>Chromatiaceae</taxon>
        <taxon>Thiohalocapsa</taxon>
    </lineage>
</organism>
<comment type="caution">
    <text evidence="2">The sequence shown here is derived from an EMBL/GenBank/DDBJ whole genome shotgun (WGS) entry which is preliminary data.</text>
</comment>
<dbReference type="AlphaFoldDB" id="A0A5M8FTF3"/>
<dbReference type="Pfam" id="PF02374">
    <property type="entry name" value="ArsA_ATPase"/>
    <property type="match status" value="1"/>
</dbReference>
<dbReference type="Gene3D" id="3.40.50.300">
    <property type="entry name" value="P-loop containing nucleotide triphosphate hydrolases"/>
    <property type="match status" value="1"/>
</dbReference>
<sequence length="105" mass="11518">MSRRTRTRHLFFTGKGGVGKTSLACAHHRWLGITGLGGGDGQMFRVLLRALRAQPLDVLHIERDALGDRQQLLSGGGQPQQTLAAARKRLHAPFASGSLMFLFIR</sequence>
<protein>
    <recommendedName>
        <fullName evidence="1">ArsA/GET3 Anion-transporting ATPase-like domain-containing protein</fullName>
    </recommendedName>
</protein>
<gene>
    <name evidence="2" type="ORF">F2Q65_03180</name>
</gene>
<feature type="domain" description="ArsA/GET3 Anion-transporting ATPase-like" evidence="1">
    <location>
        <begin position="7"/>
        <end position="31"/>
    </location>
</feature>
<name>A0A5M8FTF3_9GAMM</name>
<reference evidence="2 3" key="1">
    <citation type="submission" date="2019-09" db="EMBL/GenBank/DDBJ databases">
        <title>Whole-genome sequence of the purple sulfur bacterium Thiohalocapsa marina DSM 19078.</title>
        <authorList>
            <person name="Kyndt J.A."/>
            <person name="Meyer T.E."/>
        </authorList>
    </citation>
    <scope>NUCLEOTIDE SEQUENCE [LARGE SCALE GENOMIC DNA]</scope>
    <source>
        <strain evidence="2 3">DSM 19078</strain>
    </source>
</reference>